<evidence type="ECO:0000313" key="3">
    <source>
        <dbReference type="Proteomes" id="UP001336015"/>
    </source>
</evidence>
<name>A0ABU6BU18_9PSED</name>
<comment type="caution">
    <text evidence="2">The sequence shown here is derived from an EMBL/GenBank/DDBJ whole genome shotgun (WGS) entry which is preliminary data.</text>
</comment>
<dbReference type="PANTHER" id="PTHR45527:SF1">
    <property type="entry name" value="FATTY ACID SYNTHASE"/>
    <property type="match status" value="1"/>
</dbReference>
<proteinExistence type="predicted"/>
<dbReference type="InterPro" id="IPR000873">
    <property type="entry name" value="AMP-dep_synth/lig_dom"/>
</dbReference>
<feature type="domain" description="AMP-dependent synthetase/ligase" evidence="1">
    <location>
        <begin position="9"/>
        <end position="63"/>
    </location>
</feature>
<dbReference type="Gene3D" id="3.40.50.980">
    <property type="match status" value="1"/>
</dbReference>
<dbReference type="Proteomes" id="UP001336015">
    <property type="component" value="Unassembled WGS sequence"/>
</dbReference>
<dbReference type="EMBL" id="JAJGWQ010000007">
    <property type="protein sequence ID" value="MEB3783815.1"/>
    <property type="molecule type" value="Genomic_DNA"/>
</dbReference>
<gene>
    <name evidence="2" type="ORF">LLW09_14795</name>
</gene>
<dbReference type="Pfam" id="PF00501">
    <property type="entry name" value="AMP-binding"/>
    <property type="match status" value="1"/>
</dbReference>
<sequence length="74" mass="8070">MARPTARGRVAILARRGLDTLAGLLAILKSEACYVPLDPAHPAERLEYLLHDSAPVAILTQQNQGHGWLALYKP</sequence>
<protein>
    <submittedName>
        <fullName evidence="2">AMP-binding protein</fullName>
    </submittedName>
</protein>
<dbReference type="PANTHER" id="PTHR45527">
    <property type="entry name" value="NONRIBOSOMAL PEPTIDE SYNTHETASE"/>
    <property type="match status" value="1"/>
</dbReference>
<evidence type="ECO:0000313" key="2">
    <source>
        <dbReference type="EMBL" id="MEB3783815.1"/>
    </source>
</evidence>
<keyword evidence="3" id="KW-1185">Reference proteome</keyword>
<reference evidence="2 3" key="1">
    <citation type="journal article" date="2023" name="Int J Dairy Technol">
        <title>Genome based analysis of Pseudomonas paracarnis RQ057, a strain responsible for blue discoloration spoilage in processed cheese.</title>
        <authorList>
            <person name="Rodrigues Rd.S."/>
            <person name="Machado S.G."/>
            <person name="de Carvalho A.F."/>
            <person name="Nero L.A."/>
        </authorList>
    </citation>
    <scope>NUCLEOTIDE SEQUENCE [LARGE SCALE GENOMIC DNA]</scope>
    <source>
        <strain evidence="2 3">RQ057</strain>
    </source>
</reference>
<organism evidence="2 3">
    <name type="scientific">Pseudomonas paracarnis</name>
    <dbReference type="NCBI Taxonomy" id="2750625"/>
    <lineage>
        <taxon>Bacteria</taxon>
        <taxon>Pseudomonadati</taxon>
        <taxon>Pseudomonadota</taxon>
        <taxon>Gammaproteobacteria</taxon>
        <taxon>Pseudomonadales</taxon>
        <taxon>Pseudomonadaceae</taxon>
        <taxon>Pseudomonas</taxon>
    </lineage>
</organism>
<evidence type="ECO:0000259" key="1">
    <source>
        <dbReference type="Pfam" id="PF00501"/>
    </source>
</evidence>
<accession>A0ABU6BU18</accession>
<dbReference type="SUPFAM" id="SSF56801">
    <property type="entry name" value="Acetyl-CoA synthetase-like"/>
    <property type="match status" value="1"/>
</dbReference>